<dbReference type="EMBL" id="SUMF01000020">
    <property type="protein sequence ID" value="TJZ69794.1"/>
    <property type="molecule type" value="Genomic_DNA"/>
</dbReference>
<comment type="function">
    <text evidence="3">Required for maturation of 30S ribosomal subunits.</text>
</comment>
<evidence type="ECO:0000256" key="2">
    <source>
        <dbReference type="ARBA" id="ARBA00022517"/>
    </source>
</evidence>
<dbReference type="Proteomes" id="UP000310016">
    <property type="component" value="Unassembled WGS sequence"/>
</dbReference>
<protein>
    <recommendedName>
        <fullName evidence="3">Ribosome maturation factor RimP</fullName>
    </recommendedName>
</protein>
<evidence type="ECO:0000313" key="7">
    <source>
        <dbReference type="Proteomes" id="UP000310016"/>
    </source>
</evidence>
<reference evidence="6 7" key="1">
    <citation type="submission" date="2019-04" db="EMBL/GenBank/DDBJ databases">
        <title>Chitiniphilus eburnea sp. nov., a novel chitinolytic bacterium isolated from aquaculture sludge.</title>
        <authorList>
            <person name="Sheng M."/>
        </authorList>
    </citation>
    <scope>NUCLEOTIDE SEQUENCE [LARGE SCALE GENOMIC DNA]</scope>
    <source>
        <strain evidence="6 7">HX-2-15</strain>
    </source>
</reference>
<proteinExistence type="inferred from homology"/>
<dbReference type="GO" id="GO:0000028">
    <property type="term" value="P:ribosomal small subunit assembly"/>
    <property type="evidence" value="ECO:0007669"/>
    <property type="project" value="TreeGrafter"/>
</dbReference>
<dbReference type="Pfam" id="PF02576">
    <property type="entry name" value="RimP_N"/>
    <property type="match status" value="1"/>
</dbReference>
<dbReference type="Gene3D" id="2.30.30.180">
    <property type="entry name" value="Ribosome maturation factor RimP, C-terminal domain"/>
    <property type="match status" value="1"/>
</dbReference>
<keyword evidence="1 3" id="KW-0963">Cytoplasm</keyword>
<dbReference type="NCBIfam" id="NF000929">
    <property type="entry name" value="PRK00092.2-1"/>
    <property type="match status" value="1"/>
</dbReference>
<name>A0A4U0Q273_9NEIS</name>
<comment type="caution">
    <text evidence="6">The sequence shown here is derived from an EMBL/GenBank/DDBJ whole genome shotgun (WGS) entry which is preliminary data.</text>
</comment>
<comment type="similarity">
    <text evidence="3">Belongs to the RimP family.</text>
</comment>
<dbReference type="GO" id="GO:0005829">
    <property type="term" value="C:cytosol"/>
    <property type="evidence" value="ECO:0007669"/>
    <property type="project" value="TreeGrafter"/>
</dbReference>
<dbReference type="CDD" id="cd01734">
    <property type="entry name" value="YlxS_C"/>
    <property type="match status" value="1"/>
</dbReference>
<keyword evidence="2 3" id="KW-0690">Ribosome biogenesis</keyword>
<dbReference type="InterPro" id="IPR028989">
    <property type="entry name" value="RimP_N"/>
</dbReference>
<evidence type="ECO:0000259" key="4">
    <source>
        <dbReference type="Pfam" id="PF02576"/>
    </source>
</evidence>
<dbReference type="OrthoDB" id="9805006at2"/>
<feature type="domain" description="Ribosome maturation factor RimP C-terminal" evidence="5">
    <location>
        <begin position="79"/>
        <end position="144"/>
    </location>
</feature>
<accession>A0A4U0Q273</accession>
<dbReference type="SUPFAM" id="SSF75420">
    <property type="entry name" value="YhbC-like, N-terminal domain"/>
    <property type="match status" value="1"/>
</dbReference>
<evidence type="ECO:0000256" key="3">
    <source>
        <dbReference type="HAMAP-Rule" id="MF_01077"/>
    </source>
</evidence>
<dbReference type="InterPro" id="IPR036847">
    <property type="entry name" value="RimP_C_sf"/>
</dbReference>
<comment type="subcellular location">
    <subcellularLocation>
        <location evidence="3">Cytoplasm</location>
    </subcellularLocation>
</comment>
<evidence type="ECO:0000259" key="5">
    <source>
        <dbReference type="Pfam" id="PF17384"/>
    </source>
</evidence>
<dbReference type="AlphaFoldDB" id="A0A4U0Q273"/>
<dbReference type="SUPFAM" id="SSF74942">
    <property type="entry name" value="YhbC-like, C-terminal domain"/>
    <property type="match status" value="1"/>
</dbReference>
<dbReference type="PANTHER" id="PTHR33867:SF1">
    <property type="entry name" value="RIBOSOME MATURATION FACTOR RIMP"/>
    <property type="match status" value="1"/>
</dbReference>
<dbReference type="InterPro" id="IPR035956">
    <property type="entry name" value="RimP_N_sf"/>
</dbReference>
<evidence type="ECO:0000313" key="6">
    <source>
        <dbReference type="EMBL" id="TJZ69794.1"/>
    </source>
</evidence>
<gene>
    <name evidence="3 6" type="primary">rimP</name>
    <name evidence="6" type="ORF">FAZ21_14865</name>
</gene>
<dbReference type="InterPro" id="IPR028998">
    <property type="entry name" value="RimP_C"/>
</dbReference>
<dbReference type="HAMAP" id="MF_01077">
    <property type="entry name" value="RimP"/>
    <property type="match status" value="1"/>
</dbReference>
<dbReference type="GO" id="GO:0006412">
    <property type="term" value="P:translation"/>
    <property type="evidence" value="ECO:0007669"/>
    <property type="project" value="TreeGrafter"/>
</dbReference>
<dbReference type="PANTHER" id="PTHR33867">
    <property type="entry name" value="RIBOSOME MATURATION FACTOR RIMP"/>
    <property type="match status" value="1"/>
</dbReference>
<keyword evidence="7" id="KW-1185">Reference proteome</keyword>
<dbReference type="InterPro" id="IPR003728">
    <property type="entry name" value="Ribosome_maturation_RimP"/>
</dbReference>
<dbReference type="Pfam" id="PF17384">
    <property type="entry name" value="DUF150_C"/>
    <property type="match status" value="1"/>
</dbReference>
<feature type="domain" description="Ribosome maturation factor RimP N-terminal" evidence="4">
    <location>
        <begin position="9"/>
        <end position="75"/>
    </location>
</feature>
<sequence>MAVNLQELLETTLTAMGYEMVDLEIGHNGLLRLFIDKPGGIVVEDCVHVSNHFTRLFMVENINYERLEVSSPGLDRVVKKPADFQRFAGEMVKVKLRLPLPDKRKRVMGKLLGLENEAVVIECDGERLALPLTHIDKVRLEPQF</sequence>
<evidence type="ECO:0000256" key="1">
    <source>
        <dbReference type="ARBA" id="ARBA00022490"/>
    </source>
</evidence>
<dbReference type="RefSeq" id="WP_136774231.1">
    <property type="nucleotide sequence ID" value="NZ_CP156074.1"/>
</dbReference>
<dbReference type="Gene3D" id="3.30.300.70">
    <property type="entry name" value="RimP-like superfamily, N-terminal"/>
    <property type="match status" value="1"/>
</dbReference>
<organism evidence="6 7">
    <name type="scientific">Chitiniphilus eburneus</name>
    <dbReference type="NCBI Taxonomy" id="2571148"/>
    <lineage>
        <taxon>Bacteria</taxon>
        <taxon>Pseudomonadati</taxon>
        <taxon>Pseudomonadota</taxon>
        <taxon>Betaproteobacteria</taxon>
        <taxon>Neisseriales</taxon>
        <taxon>Chitinibacteraceae</taxon>
        <taxon>Chitiniphilus</taxon>
    </lineage>
</organism>